<dbReference type="InterPro" id="IPR051312">
    <property type="entry name" value="Diverse_Substr_Oxidored"/>
</dbReference>
<dbReference type="PANTHER" id="PTHR42659">
    <property type="entry name" value="XANTHINE DEHYDROGENASE SUBUNIT C-RELATED"/>
    <property type="match status" value="1"/>
</dbReference>
<reference evidence="3 4" key="1">
    <citation type="submission" date="2015-09" db="EMBL/GenBank/DDBJ databases">
        <title>Sorangium comparison.</title>
        <authorList>
            <person name="Zaburannyi N."/>
            <person name="Bunk B."/>
            <person name="Overmann J."/>
            <person name="Mueller R."/>
        </authorList>
    </citation>
    <scope>NUCLEOTIDE SEQUENCE [LARGE SCALE GENOMIC DNA]</scope>
    <source>
        <strain evidence="3 4">So ceGT47</strain>
    </source>
</reference>
<evidence type="ECO:0000313" key="4">
    <source>
        <dbReference type="Proteomes" id="UP000295781"/>
    </source>
</evidence>
<evidence type="ECO:0000313" key="3">
    <source>
        <dbReference type="EMBL" id="AUX19695.1"/>
    </source>
</evidence>
<dbReference type="RefSeq" id="WP_129344345.1">
    <property type="nucleotide sequence ID" value="NZ_CP012670.1"/>
</dbReference>
<protein>
    <submittedName>
        <fullName evidence="3">FAD-binding molybdopterin dehydrogenase</fullName>
    </submittedName>
</protein>
<dbReference type="InterPro" id="IPR016166">
    <property type="entry name" value="FAD-bd_PCMH"/>
</dbReference>
<dbReference type="Pfam" id="PF03450">
    <property type="entry name" value="CO_deh_flav_C"/>
    <property type="match status" value="1"/>
</dbReference>
<dbReference type="PANTHER" id="PTHR42659:SF9">
    <property type="entry name" value="XANTHINE DEHYDROGENASE FAD-BINDING SUBUNIT XDHB-RELATED"/>
    <property type="match status" value="1"/>
</dbReference>
<sequence length="326" mass="34274">MNRFAWVNPGSVEEAVAALGARAALKAGGVDLMDLLKERLIAPERLVNLRAIPGLDGIEERADGLHIGPLATLARLAEAQAVRLRYRALADAAGRAATPQIRNVATVGGNLLQRPRCWYFRSEDFLCKKKGGARCFAQDGENAYHAFLGNAVCAAVHPSAMAVALLALGGKLRIVGPRGEREAPLEGFFVTPEQDVLREHALGPQEIVTEVLVPPPAPGASSAYLKQGEKESYDWPLAEVAVLLEREGGRCRRASIVLGAAAPVPHRARAAEAALAGKAVDEAAARAAARAAVEGATPLADNGYKVTIAEVIVRRTILAAAQGSGT</sequence>
<keyword evidence="1" id="KW-0285">Flavoprotein</keyword>
<dbReference type="GO" id="GO:0071949">
    <property type="term" value="F:FAD binding"/>
    <property type="evidence" value="ECO:0007669"/>
    <property type="project" value="InterPro"/>
</dbReference>
<proteinExistence type="predicted"/>
<dbReference type="InterPro" id="IPR016169">
    <property type="entry name" value="FAD-bd_PCMH_sub2"/>
</dbReference>
<accession>A0A4P2PSW7</accession>
<dbReference type="SUPFAM" id="SSF55447">
    <property type="entry name" value="CO dehydrogenase flavoprotein C-terminal domain-like"/>
    <property type="match status" value="1"/>
</dbReference>
<dbReference type="Gene3D" id="3.30.390.50">
    <property type="entry name" value="CO dehydrogenase flavoprotein, C-terminal domain"/>
    <property type="match status" value="1"/>
</dbReference>
<keyword evidence="1" id="KW-0274">FAD</keyword>
<organism evidence="3 4">
    <name type="scientific">Sorangium cellulosum</name>
    <name type="common">Polyangium cellulosum</name>
    <dbReference type="NCBI Taxonomy" id="56"/>
    <lineage>
        <taxon>Bacteria</taxon>
        <taxon>Pseudomonadati</taxon>
        <taxon>Myxococcota</taxon>
        <taxon>Polyangia</taxon>
        <taxon>Polyangiales</taxon>
        <taxon>Polyangiaceae</taxon>
        <taxon>Sorangium</taxon>
    </lineage>
</organism>
<dbReference type="OrthoDB" id="9783813at2"/>
<dbReference type="Gene3D" id="3.30.43.10">
    <property type="entry name" value="Uridine Diphospho-n-acetylenolpyruvylglucosamine Reductase, domain 2"/>
    <property type="match status" value="1"/>
</dbReference>
<dbReference type="InterPro" id="IPR002346">
    <property type="entry name" value="Mopterin_DH_FAD-bd"/>
</dbReference>
<dbReference type="AlphaFoldDB" id="A0A4P2PSW7"/>
<dbReference type="SUPFAM" id="SSF56176">
    <property type="entry name" value="FAD-binding/transporter-associated domain-like"/>
    <property type="match status" value="1"/>
</dbReference>
<evidence type="ECO:0000256" key="1">
    <source>
        <dbReference type="ARBA" id="ARBA00022827"/>
    </source>
</evidence>
<dbReference type="InterPro" id="IPR036318">
    <property type="entry name" value="FAD-bd_PCMH-like_sf"/>
</dbReference>
<dbReference type="GO" id="GO:0016491">
    <property type="term" value="F:oxidoreductase activity"/>
    <property type="evidence" value="ECO:0007669"/>
    <property type="project" value="InterPro"/>
</dbReference>
<dbReference type="Proteomes" id="UP000295781">
    <property type="component" value="Chromosome"/>
</dbReference>
<dbReference type="Gene3D" id="3.30.465.10">
    <property type="match status" value="2"/>
</dbReference>
<evidence type="ECO:0000259" key="2">
    <source>
        <dbReference type="PROSITE" id="PS51387"/>
    </source>
</evidence>
<dbReference type="Pfam" id="PF00941">
    <property type="entry name" value="FAD_binding_5"/>
    <property type="match status" value="1"/>
</dbReference>
<dbReference type="PROSITE" id="PS51387">
    <property type="entry name" value="FAD_PCMH"/>
    <property type="match status" value="1"/>
</dbReference>
<dbReference type="SMART" id="SM01092">
    <property type="entry name" value="CO_deh_flav_C"/>
    <property type="match status" value="1"/>
</dbReference>
<feature type="domain" description="FAD-binding PCMH-type" evidence="2">
    <location>
        <begin position="1"/>
        <end position="218"/>
    </location>
</feature>
<dbReference type="EMBL" id="CP012670">
    <property type="protein sequence ID" value="AUX19695.1"/>
    <property type="molecule type" value="Genomic_DNA"/>
</dbReference>
<dbReference type="InterPro" id="IPR036683">
    <property type="entry name" value="CO_DH_flav_C_dom_sf"/>
</dbReference>
<dbReference type="InterPro" id="IPR016167">
    <property type="entry name" value="FAD-bd_PCMH_sub1"/>
</dbReference>
<name>A0A4P2PSW7_SORCE</name>
<gene>
    <name evidence="3" type="ORF">SOCEGT47_001470</name>
</gene>
<dbReference type="InterPro" id="IPR005107">
    <property type="entry name" value="CO_DH_flav_C"/>
</dbReference>